<dbReference type="Gene3D" id="3.40.225.10">
    <property type="entry name" value="Class II aldolase/adducin N-terminal domain"/>
    <property type="match status" value="1"/>
</dbReference>
<dbReference type="AlphaFoldDB" id="A0AAU8DTA2"/>
<dbReference type="InterPro" id="IPR036409">
    <property type="entry name" value="Aldolase_II/adducin_N_sf"/>
</dbReference>
<protein>
    <submittedName>
        <fullName evidence="2">Class II aldolase/adducin family protein</fullName>
    </submittedName>
</protein>
<organism evidence="2">
    <name type="scientific">Nakamurella sp. A5-74</name>
    <dbReference type="NCBI Taxonomy" id="3158264"/>
    <lineage>
        <taxon>Bacteria</taxon>
        <taxon>Bacillati</taxon>
        <taxon>Actinomycetota</taxon>
        <taxon>Actinomycetes</taxon>
        <taxon>Nakamurellales</taxon>
        <taxon>Nakamurellaceae</taxon>
        <taxon>Nakamurella</taxon>
    </lineage>
</organism>
<sequence length="265" mass="27490">MIASAVRHDPESVSADLLALTLSLGRPERDLIIIAEGNTSERIDPDHLVVKASGSGMASATVDDFVVAEISALAALLDDPAADQAAVTAALDAGVINGRQRRGSIEALVHVSVQALSPDPTATRFVGHTHPTQVVGLLASIHAEHAWDRHVYSDEAVVIGRPLFVPYAMPGIALGKLFHSTLRERVTETGVMPSLILLGNHGIVAVGPTADAVDGISAMAVKGAQVRTIGYSVGGVAPLSEESVAKFIARADIAERVANISQGSL</sequence>
<evidence type="ECO:0000259" key="1">
    <source>
        <dbReference type="SMART" id="SM01007"/>
    </source>
</evidence>
<name>A0AAU8DTA2_9ACTN</name>
<gene>
    <name evidence="2" type="ORF">ABLG96_03520</name>
</gene>
<reference evidence="2" key="1">
    <citation type="submission" date="2024-05" db="EMBL/GenBank/DDBJ databases">
        <authorList>
            <person name="Cai S.Y."/>
            <person name="Jin L.M."/>
            <person name="Li H.R."/>
        </authorList>
    </citation>
    <scope>NUCLEOTIDE SEQUENCE</scope>
    <source>
        <strain evidence="2">A5-74</strain>
    </source>
</reference>
<dbReference type="EMBL" id="CP159218">
    <property type="protein sequence ID" value="XCG64424.1"/>
    <property type="molecule type" value="Genomic_DNA"/>
</dbReference>
<evidence type="ECO:0000313" key="2">
    <source>
        <dbReference type="EMBL" id="XCG64424.1"/>
    </source>
</evidence>
<dbReference type="Pfam" id="PF00596">
    <property type="entry name" value="Aldolase_II"/>
    <property type="match status" value="1"/>
</dbReference>
<feature type="domain" description="Class II aldolase/adducin N-terminal" evidence="1">
    <location>
        <begin position="15"/>
        <end position="228"/>
    </location>
</feature>
<dbReference type="SMART" id="SM01007">
    <property type="entry name" value="Aldolase_II"/>
    <property type="match status" value="1"/>
</dbReference>
<accession>A0AAU8DTA2</accession>
<dbReference type="SUPFAM" id="SSF53639">
    <property type="entry name" value="AraD/HMP-PK domain-like"/>
    <property type="match status" value="1"/>
</dbReference>
<dbReference type="InterPro" id="IPR001303">
    <property type="entry name" value="Aldolase_II/adducin_N"/>
</dbReference>
<dbReference type="RefSeq" id="WP_353650037.1">
    <property type="nucleotide sequence ID" value="NZ_CP159218.1"/>
</dbReference>
<proteinExistence type="predicted"/>